<proteinExistence type="predicted"/>
<dbReference type="EnsemblMetazoa" id="BGLB020114-RA">
    <property type="protein sequence ID" value="BGLB020114-PA"/>
    <property type="gene ID" value="BGLB020114"/>
</dbReference>
<dbReference type="AlphaFoldDB" id="A0A2C9KII8"/>
<name>A0A2C9KII8_BIOGL</name>
<dbReference type="Proteomes" id="UP000076420">
    <property type="component" value="Unassembled WGS sequence"/>
</dbReference>
<dbReference type="KEGG" id="bgt:106059621"/>
<dbReference type="InterPro" id="IPR017853">
    <property type="entry name" value="GH"/>
</dbReference>
<gene>
    <name evidence="2" type="primary">106059621</name>
</gene>
<sequence length="538" mass="61819">MLVFDRCFMRAWLWLVLALSAMPPVNTLTSDYQIKVRTYESNFTIPKTFIAHTFTFEALKWNKFRTQSEQLHRMAAALSPSTVRLYFTPVETAKPHSKAKIFKHDGKKRNKFRSLENWNLAYNQFEPVYTFFKAVGWDVMVDFTNFKRKSGLWNTIEAKKFLDQASASNLSIRYFQIGSETNAYPKRFNITASVLLKDLKLLKILLAGYPLYDNAKLVGPDLTCPSQSLHYLKRFLTPDANVLLSALSFHCNSVHGNSIRVKDFLNITVLDRMEKEMNQMRWSMASLNTELPLWLTETATFDDCDDSYDSLGFITTLLWLDKLGLAAHHAIDRVYRHTFWGGDCGLLDERTYDLTPEYYVTYLYKSLIEGPAFEVERVSPHVRMYAACARKNEYPDGALVVYALNIKYTSLTLKFDQFNGSSIDAYIFTSANPKNLFSRKMKLNDGPIVLKSDYVPDLQPVKTSGNVSLEPYSFAFFVIAEANVTMCKMYDEKQGTLKLMKLEDILNEARTQRLSTREYLTVLCLALVCLMGRGIVLP</sequence>
<evidence type="ECO:0000313" key="2">
    <source>
        <dbReference type="EnsemblMetazoa" id="BGLB020114-PA"/>
    </source>
</evidence>
<feature type="chain" id="PRO_5012271205" evidence="1">
    <location>
        <begin position="28"/>
        <end position="538"/>
    </location>
</feature>
<dbReference type="GO" id="GO:0005615">
    <property type="term" value="C:extracellular space"/>
    <property type="evidence" value="ECO:0007669"/>
    <property type="project" value="TreeGrafter"/>
</dbReference>
<dbReference type="PANTHER" id="PTHR46145">
    <property type="entry name" value="HEPARANASE"/>
    <property type="match status" value="1"/>
</dbReference>
<protein>
    <submittedName>
        <fullName evidence="2">Uncharacterized protein</fullName>
    </submittedName>
</protein>
<feature type="signal peptide" evidence="1">
    <location>
        <begin position="1"/>
        <end position="27"/>
    </location>
</feature>
<evidence type="ECO:0000313" key="3">
    <source>
        <dbReference type="Proteomes" id="UP000076420"/>
    </source>
</evidence>
<dbReference type="PANTHER" id="PTHR46145:SF4">
    <property type="entry name" value="HEPARANASE"/>
    <property type="match status" value="1"/>
</dbReference>
<dbReference type="Gene3D" id="3.20.20.80">
    <property type="entry name" value="Glycosidases"/>
    <property type="match status" value="1"/>
</dbReference>
<reference evidence="2" key="1">
    <citation type="submission" date="2020-05" db="UniProtKB">
        <authorList>
            <consortium name="EnsemblMetazoa"/>
        </authorList>
    </citation>
    <scope>IDENTIFICATION</scope>
    <source>
        <strain evidence="2">BB02</strain>
    </source>
</reference>
<evidence type="ECO:0000256" key="1">
    <source>
        <dbReference type="SAM" id="SignalP"/>
    </source>
</evidence>
<dbReference type="RefSeq" id="XP_013072741.2">
    <property type="nucleotide sequence ID" value="XM_013217287.2"/>
</dbReference>
<organism evidence="2 3">
    <name type="scientific">Biomphalaria glabrata</name>
    <name type="common">Bloodfluke planorb</name>
    <name type="synonym">Freshwater snail</name>
    <dbReference type="NCBI Taxonomy" id="6526"/>
    <lineage>
        <taxon>Eukaryota</taxon>
        <taxon>Metazoa</taxon>
        <taxon>Spiralia</taxon>
        <taxon>Lophotrochozoa</taxon>
        <taxon>Mollusca</taxon>
        <taxon>Gastropoda</taxon>
        <taxon>Heterobranchia</taxon>
        <taxon>Euthyneura</taxon>
        <taxon>Panpulmonata</taxon>
        <taxon>Hygrophila</taxon>
        <taxon>Lymnaeoidea</taxon>
        <taxon>Planorbidae</taxon>
        <taxon>Biomphalaria</taxon>
    </lineage>
</organism>
<keyword evidence="1" id="KW-0732">Signal</keyword>
<dbReference type="OrthoDB" id="10066041at2759"/>
<dbReference type="GO" id="GO:0031012">
    <property type="term" value="C:extracellular matrix"/>
    <property type="evidence" value="ECO:0007669"/>
    <property type="project" value="TreeGrafter"/>
</dbReference>
<dbReference type="SUPFAM" id="SSF51445">
    <property type="entry name" value="(Trans)glycosidases"/>
    <property type="match status" value="1"/>
</dbReference>
<dbReference type="VEuPathDB" id="VectorBase:BGLAX_040009"/>
<accession>A0A2C9KII8</accession>
<dbReference type="VEuPathDB" id="VectorBase:BGLB020114"/>